<dbReference type="AlphaFoldDB" id="A0AAV0KX02"/>
<evidence type="ECO:0000313" key="2">
    <source>
        <dbReference type="EMBL" id="CAI0425805.1"/>
    </source>
</evidence>
<feature type="compositionally biased region" description="Pro residues" evidence="1">
    <location>
        <begin position="1"/>
        <end position="19"/>
    </location>
</feature>
<feature type="region of interest" description="Disordered" evidence="1">
    <location>
        <begin position="1"/>
        <end position="131"/>
    </location>
</feature>
<name>A0AAV0KX02_9ROSI</name>
<gene>
    <name evidence="2" type="ORF">LITE_LOCUS20558</name>
</gene>
<organism evidence="2 3">
    <name type="scientific">Linum tenue</name>
    <dbReference type="NCBI Taxonomy" id="586396"/>
    <lineage>
        <taxon>Eukaryota</taxon>
        <taxon>Viridiplantae</taxon>
        <taxon>Streptophyta</taxon>
        <taxon>Embryophyta</taxon>
        <taxon>Tracheophyta</taxon>
        <taxon>Spermatophyta</taxon>
        <taxon>Magnoliopsida</taxon>
        <taxon>eudicotyledons</taxon>
        <taxon>Gunneridae</taxon>
        <taxon>Pentapetalae</taxon>
        <taxon>rosids</taxon>
        <taxon>fabids</taxon>
        <taxon>Malpighiales</taxon>
        <taxon>Linaceae</taxon>
        <taxon>Linum</taxon>
    </lineage>
</organism>
<dbReference type="Proteomes" id="UP001154282">
    <property type="component" value="Unassembled WGS sequence"/>
</dbReference>
<comment type="caution">
    <text evidence="2">The sequence shown here is derived from an EMBL/GenBank/DDBJ whole genome shotgun (WGS) entry which is preliminary data.</text>
</comment>
<evidence type="ECO:0000256" key="1">
    <source>
        <dbReference type="SAM" id="MobiDB-lite"/>
    </source>
</evidence>
<keyword evidence="3" id="KW-1185">Reference proteome</keyword>
<feature type="compositionally biased region" description="Gly residues" evidence="1">
    <location>
        <begin position="101"/>
        <end position="110"/>
    </location>
</feature>
<feature type="compositionally biased region" description="Low complexity" evidence="1">
    <location>
        <begin position="122"/>
        <end position="131"/>
    </location>
</feature>
<sequence length="131" mass="14093">MPPTPPLPLPPSLPLPPPNSLHRHPPPPPTAGGYPDPTRLHLLRHLHQPPAQQDPESETPPDLENPRLGPQSPRLFPILPTPPIKKPPPQLVPRPLRRGAGRAGGRGPEAGRGARLDRSRPRPVAAAGRRG</sequence>
<evidence type="ECO:0000313" key="3">
    <source>
        <dbReference type="Proteomes" id="UP001154282"/>
    </source>
</evidence>
<reference evidence="2" key="1">
    <citation type="submission" date="2022-08" db="EMBL/GenBank/DDBJ databases">
        <authorList>
            <person name="Gutierrez-Valencia J."/>
        </authorList>
    </citation>
    <scope>NUCLEOTIDE SEQUENCE</scope>
</reference>
<accession>A0AAV0KX02</accession>
<proteinExistence type="predicted"/>
<dbReference type="EMBL" id="CAMGYJ010000005">
    <property type="protein sequence ID" value="CAI0425805.1"/>
    <property type="molecule type" value="Genomic_DNA"/>
</dbReference>
<protein>
    <submittedName>
        <fullName evidence="2">Uncharacterized protein</fullName>
    </submittedName>
</protein>
<feature type="compositionally biased region" description="Pro residues" evidence="1">
    <location>
        <begin position="79"/>
        <end position="92"/>
    </location>
</feature>